<protein>
    <submittedName>
        <fullName evidence="1">Uncharacterized protein</fullName>
    </submittedName>
</protein>
<dbReference type="AlphaFoldDB" id="A0A3P7LWG1"/>
<organism evidence="1 2">
    <name type="scientific">Dibothriocephalus latus</name>
    <name type="common">Fish tapeworm</name>
    <name type="synonym">Diphyllobothrium latum</name>
    <dbReference type="NCBI Taxonomy" id="60516"/>
    <lineage>
        <taxon>Eukaryota</taxon>
        <taxon>Metazoa</taxon>
        <taxon>Spiralia</taxon>
        <taxon>Lophotrochozoa</taxon>
        <taxon>Platyhelminthes</taxon>
        <taxon>Cestoda</taxon>
        <taxon>Eucestoda</taxon>
        <taxon>Diphyllobothriidea</taxon>
        <taxon>Diphyllobothriidae</taxon>
        <taxon>Dibothriocephalus</taxon>
    </lineage>
</organism>
<keyword evidence="2" id="KW-1185">Reference proteome</keyword>
<reference evidence="1 2" key="1">
    <citation type="submission" date="2018-11" db="EMBL/GenBank/DDBJ databases">
        <authorList>
            <consortium name="Pathogen Informatics"/>
        </authorList>
    </citation>
    <scope>NUCLEOTIDE SEQUENCE [LARGE SCALE GENOMIC DNA]</scope>
</reference>
<dbReference type="EMBL" id="UYRU01049368">
    <property type="protein sequence ID" value="VDN10531.1"/>
    <property type="molecule type" value="Genomic_DNA"/>
</dbReference>
<accession>A0A3P7LWG1</accession>
<gene>
    <name evidence="1" type="ORF">DILT_LOCUS6362</name>
</gene>
<proteinExistence type="predicted"/>
<evidence type="ECO:0000313" key="2">
    <source>
        <dbReference type="Proteomes" id="UP000281553"/>
    </source>
</evidence>
<name>A0A3P7LWG1_DIBLA</name>
<sequence length="166" mass="18136">MLALSALAVSQASDVKICGKPETTFRNALVEVDFIAEKEIVDCNPNMTELCAFVLGFKLNDEVSPLDQLPVQDDKVAVNVDYTVHTYVATTEPSIELANKKVQTAILLNGELGDKPLTFVFAENLDKSGRRYTLTVDPTCEALAAPQCEFSRIFLVLVLAKLIATL</sequence>
<dbReference type="Proteomes" id="UP000281553">
    <property type="component" value="Unassembled WGS sequence"/>
</dbReference>
<evidence type="ECO:0000313" key="1">
    <source>
        <dbReference type="EMBL" id="VDN10531.1"/>
    </source>
</evidence>